<dbReference type="OrthoDB" id="9813053at2"/>
<gene>
    <name evidence="2" type="ORF">SAMN04487894_104252</name>
</gene>
<name>A0A1G6Q229_NIADE</name>
<dbReference type="AlphaFoldDB" id="A0A1G6Q229"/>
<evidence type="ECO:0000313" key="2">
    <source>
        <dbReference type="EMBL" id="SDC86512.1"/>
    </source>
</evidence>
<evidence type="ECO:0000259" key="1">
    <source>
        <dbReference type="Pfam" id="PF13274"/>
    </source>
</evidence>
<dbReference type="RefSeq" id="WP_090389864.1">
    <property type="nucleotide sequence ID" value="NZ_FMZO01000004.1"/>
</dbReference>
<dbReference type="Proteomes" id="UP000198757">
    <property type="component" value="Unassembled WGS sequence"/>
</dbReference>
<accession>A0A1G6Q229</accession>
<dbReference type="EMBL" id="FMZO01000004">
    <property type="protein sequence ID" value="SDC86512.1"/>
    <property type="molecule type" value="Genomic_DNA"/>
</dbReference>
<keyword evidence="3" id="KW-1185">Reference proteome</keyword>
<dbReference type="InterPro" id="IPR025272">
    <property type="entry name" value="SocA_Panacea"/>
</dbReference>
<feature type="domain" description="Antitoxin SocA-like Panacea" evidence="1">
    <location>
        <begin position="32"/>
        <end position="134"/>
    </location>
</feature>
<protein>
    <submittedName>
        <fullName evidence="2">Uncharacterized phage-associated protein</fullName>
    </submittedName>
</protein>
<reference evidence="3" key="1">
    <citation type="submission" date="2016-10" db="EMBL/GenBank/DDBJ databases">
        <authorList>
            <person name="Varghese N."/>
            <person name="Submissions S."/>
        </authorList>
    </citation>
    <scope>NUCLEOTIDE SEQUENCE [LARGE SCALE GENOMIC DNA]</scope>
    <source>
        <strain evidence="3">DSM 25811 / CCM 8410 / LMG 26954 / E90</strain>
    </source>
</reference>
<proteinExistence type="predicted"/>
<dbReference type="Pfam" id="PF13274">
    <property type="entry name" value="SocA_Panacea"/>
    <property type="match status" value="1"/>
</dbReference>
<evidence type="ECO:0000313" key="3">
    <source>
        <dbReference type="Proteomes" id="UP000198757"/>
    </source>
</evidence>
<sequence length="177" mass="19961">MMTDFPFNKEKAIASMLHICNSLGGVWDKYSLLKILYFAEQKHLARYARPITGDNIIAMEYGPVPSISYDEIKYSKVNPQYFSIEDNVVVAKSKANTDVLSDSDLECLDESIAENKHLSFGDLKKKSHDAAYNWTVQNFGENQTIPYTEIAKAAGASENMIAFIKSTSENFNFSFDE</sequence>
<organism evidence="2 3">
    <name type="scientific">Niabella drilacis (strain DSM 25811 / CCM 8410 / CCUG 62505 / LMG 26954 / E90)</name>
    <dbReference type="NCBI Taxonomy" id="1285928"/>
    <lineage>
        <taxon>Bacteria</taxon>
        <taxon>Pseudomonadati</taxon>
        <taxon>Bacteroidota</taxon>
        <taxon>Chitinophagia</taxon>
        <taxon>Chitinophagales</taxon>
        <taxon>Chitinophagaceae</taxon>
        <taxon>Niabella</taxon>
    </lineage>
</organism>